<dbReference type="AlphaFoldDB" id="A0A6S6TQH5"/>
<organism evidence="4">
    <name type="scientific">uncultured Thiotrichaceae bacterium</name>
    <dbReference type="NCBI Taxonomy" id="298394"/>
    <lineage>
        <taxon>Bacteria</taxon>
        <taxon>Pseudomonadati</taxon>
        <taxon>Pseudomonadota</taxon>
        <taxon>Gammaproteobacteria</taxon>
        <taxon>Thiotrichales</taxon>
        <taxon>Thiotrichaceae</taxon>
        <taxon>environmental samples</taxon>
    </lineage>
</organism>
<evidence type="ECO:0000256" key="2">
    <source>
        <dbReference type="SAM" id="SignalP"/>
    </source>
</evidence>
<dbReference type="EMBL" id="CACVAV010000283">
    <property type="protein sequence ID" value="CAA6818183.1"/>
    <property type="molecule type" value="Genomic_DNA"/>
</dbReference>
<dbReference type="Gene3D" id="2.30.30.40">
    <property type="entry name" value="SH3 Domains"/>
    <property type="match status" value="1"/>
</dbReference>
<dbReference type="InterPro" id="IPR003646">
    <property type="entry name" value="SH3-like_bac-type"/>
</dbReference>
<feature type="compositionally biased region" description="Polar residues" evidence="1">
    <location>
        <begin position="130"/>
        <end position="143"/>
    </location>
</feature>
<feature type="non-terminal residue" evidence="4">
    <location>
        <position position="219"/>
    </location>
</feature>
<evidence type="ECO:0000259" key="3">
    <source>
        <dbReference type="PROSITE" id="PS51781"/>
    </source>
</evidence>
<feature type="compositionally biased region" description="Polar residues" evidence="1">
    <location>
        <begin position="165"/>
        <end position="192"/>
    </location>
</feature>
<keyword evidence="2" id="KW-0732">Signal</keyword>
<dbReference type="PROSITE" id="PS51781">
    <property type="entry name" value="SH3B"/>
    <property type="match status" value="1"/>
</dbReference>
<reference evidence="4" key="1">
    <citation type="submission" date="2020-01" db="EMBL/GenBank/DDBJ databases">
        <authorList>
            <person name="Meier V. D."/>
            <person name="Meier V D."/>
        </authorList>
    </citation>
    <scope>NUCLEOTIDE SEQUENCE</scope>
    <source>
        <strain evidence="4">HLG_WM_MAG_08</strain>
    </source>
</reference>
<feature type="signal peptide" evidence="2">
    <location>
        <begin position="1"/>
        <end position="29"/>
    </location>
</feature>
<name>A0A6S6TQH5_9GAMM</name>
<evidence type="ECO:0000313" key="4">
    <source>
        <dbReference type="EMBL" id="CAA6818183.1"/>
    </source>
</evidence>
<accession>A0A6S6TQH5</accession>
<protein>
    <recommendedName>
        <fullName evidence="3">SH3b domain-containing protein</fullName>
    </recommendedName>
</protein>
<feature type="chain" id="PRO_5027962938" description="SH3b domain-containing protein" evidence="2">
    <location>
        <begin position="30"/>
        <end position="219"/>
    </location>
</feature>
<proteinExistence type="predicted"/>
<evidence type="ECO:0000256" key="1">
    <source>
        <dbReference type="SAM" id="MobiDB-lite"/>
    </source>
</evidence>
<feature type="region of interest" description="Disordered" evidence="1">
    <location>
        <begin position="124"/>
        <end position="219"/>
    </location>
</feature>
<feature type="domain" description="SH3b" evidence="3">
    <location>
        <begin position="34"/>
        <end position="103"/>
    </location>
</feature>
<sequence>MKIATYVRSALAASTLLLAVSALPVTAYADTAFYQVNNVQNDDILNIRSGAGATYPIIGTIPHNGRTVLSTGQTQQNGRSTWAEIVWLGQIGWVNKRFLIDSDQAPQQQVNTPVVVQNDANAHTHPANECTRSITHTHPNGSGTHKHNYSCDQNTNNAPAPAMKSNYQANLPDPNSHSHPSNECTNSITHTHPNGAGSHQHRYSCDKNSNNAPAPAVKS</sequence>
<gene>
    <name evidence="4" type="ORF">HELGO_WM49052</name>
</gene>